<evidence type="ECO:0000313" key="3">
    <source>
        <dbReference type="EMBL" id="CCE63348.1"/>
    </source>
</evidence>
<dbReference type="KEGG" id="tpf:TPHA_0E02560"/>
<dbReference type="GO" id="GO:0005739">
    <property type="term" value="C:mitochondrion"/>
    <property type="evidence" value="ECO:0007669"/>
    <property type="project" value="UniProtKB-SubCell"/>
</dbReference>
<reference evidence="3 4" key="1">
    <citation type="journal article" date="2011" name="Proc. Natl. Acad. Sci. U.S.A.">
        <title>Evolutionary erosion of yeast sex chromosomes by mating-type switching accidents.</title>
        <authorList>
            <person name="Gordon J.L."/>
            <person name="Armisen D."/>
            <person name="Proux-Wera E."/>
            <person name="Oheigeartaigh S.S."/>
            <person name="Byrne K.P."/>
            <person name="Wolfe K.H."/>
        </authorList>
    </citation>
    <scope>NUCLEOTIDE SEQUENCE [LARGE SCALE GENOMIC DNA]</scope>
    <source>
        <strain evidence="4">ATCC 24235 / CBS 4417 / NBRC 1672 / NRRL Y-8282 / UCD 70-5</strain>
    </source>
</reference>
<dbReference type="Pfam" id="PF02936">
    <property type="entry name" value="COX4"/>
    <property type="match status" value="1"/>
</dbReference>
<dbReference type="Proteomes" id="UP000005666">
    <property type="component" value="Chromosome 5"/>
</dbReference>
<dbReference type="OrthoDB" id="186013at2759"/>
<keyword evidence="4" id="KW-1185">Reference proteome</keyword>
<dbReference type="SUPFAM" id="SSF81406">
    <property type="entry name" value="Mitochondrial cytochrome c oxidase subunit IV"/>
    <property type="match status" value="1"/>
</dbReference>
<dbReference type="InterPro" id="IPR036639">
    <property type="entry name" value="Cyt_c_oxidase_su4_sf"/>
</dbReference>
<name>G8BTX0_TETPH</name>
<organism evidence="3 4">
    <name type="scientific">Tetrapisispora phaffii (strain ATCC 24235 / CBS 4417 / NBRC 1672 / NRRL Y-8282 / UCD 70-5)</name>
    <name type="common">Yeast</name>
    <name type="synonym">Fabospora phaffii</name>
    <dbReference type="NCBI Taxonomy" id="1071381"/>
    <lineage>
        <taxon>Eukaryota</taxon>
        <taxon>Fungi</taxon>
        <taxon>Dikarya</taxon>
        <taxon>Ascomycota</taxon>
        <taxon>Saccharomycotina</taxon>
        <taxon>Saccharomycetes</taxon>
        <taxon>Saccharomycetales</taxon>
        <taxon>Saccharomycetaceae</taxon>
        <taxon>Tetrapisispora</taxon>
    </lineage>
</organism>
<evidence type="ECO:0000313" key="4">
    <source>
        <dbReference type="Proteomes" id="UP000005666"/>
    </source>
</evidence>
<dbReference type="STRING" id="1071381.G8BTX0"/>
<evidence type="ECO:0000256" key="1">
    <source>
        <dbReference type="ARBA" id="ARBA00004173"/>
    </source>
</evidence>
<protein>
    <submittedName>
        <fullName evidence="3">Uncharacterized protein</fullName>
    </submittedName>
</protein>
<sequence length="160" mass="18631">MWNLSRSNGIAGVNLVRPIIRSMIYSHRRTLNTLYDSYDSKMLGTVYTPPNLGTVIADWSKLKYDLKEEIKEYLIWKMEGDWHNMSKEEMQVIYFLSYGKYGPRSNESTEYNNPLYLILKSTFSVILFGSVVLSAINIKQDRLVQKKLEELKVKSPGIQH</sequence>
<dbReference type="EMBL" id="HE612860">
    <property type="protein sequence ID" value="CCE63348.1"/>
    <property type="molecule type" value="Genomic_DNA"/>
</dbReference>
<dbReference type="Gene3D" id="1.10.442.10">
    <property type="entry name" value="Cytochrome c oxidase subunit IV"/>
    <property type="match status" value="1"/>
</dbReference>
<dbReference type="HOGENOM" id="CLU_146890_0_0_1"/>
<evidence type="ECO:0000256" key="2">
    <source>
        <dbReference type="ARBA" id="ARBA00023128"/>
    </source>
</evidence>
<dbReference type="InterPro" id="IPR004203">
    <property type="entry name" value="Cyt_c_oxidase_su4_fam"/>
</dbReference>
<dbReference type="GO" id="GO:0006123">
    <property type="term" value="P:mitochondrial electron transport, cytochrome c to oxygen"/>
    <property type="evidence" value="ECO:0007669"/>
    <property type="project" value="InterPro"/>
</dbReference>
<keyword evidence="2" id="KW-0496">Mitochondrion</keyword>
<dbReference type="eggNOG" id="KOG4075">
    <property type="taxonomic scope" value="Eukaryota"/>
</dbReference>
<comment type="subcellular location">
    <subcellularLocation>
        <location evidence="1">Mitochondrion</location>
    </subcellularLocation>
</comment>
<gene>
    <name evidence="3" type="primary">TPHA0E02560</name>
    <name evidence="3" type="ordered locus">TPHA_0E02560</name>
</gene>
<dbReference type="GeneID" id="11531530"/>
<proteinExistence type="predicted"/>
<dbReference type="AlphaFoldDB" id="G8BTX0"/>
<dbReference type="GO" id="GO:0045277">
    <property type="term" value="C:respiratory chain complex IV"/>
    <property type="evidence" value="ECO:0007669"/>
    <property type="project" value="InterPro"/>
</dbReference>
<dbReference type="RefSeq" id="XP_003685782.1">
    <property type="nucleotide sequence ID" value="XM_003685734.1"/>
</dbReference>
<accession>G8BTX0</accession>